<feature type="transmembrane region" description="Helical" evidence="1">
    <location>
        <begin position="80"/>
        <end position="99"/>
    </location>
</feature>
<dbReference type="Proteomes" id="UP001431019">
    <property type="component" value="Unassembled WGS sequence"/>
</dbReference>
<evidence type="ECO:0000313" key="2">
    <source>
        <dbReference type="EMBL" id="MCC8395460.1"/>
    </source>
</evidence>
<sequence>MKATRSELISSGDGAWRTHLRRAVGSGLLAGCLSAASAAAAAADADGTPCAPINAVTHCLWPRRALRERGFSLRHTVTGFAIHQSAAIFWALLYEALVARLAGGCAQRRPAAAAGAAAATAATAYLIDYKVVPARLTPGFEAHLSRRALGTVYVALGCGLLAAALLRRQNA</sequence>
<keyword evidence="1" id="KW-1133">Transmembrane helix</keyword>
<evidence type="ECO:0000256" key="1">
    <source>
        <dbReference type="SAM" id="Phobius"/>
    </source>
</evidence>
<proteinExistence type="predicted"/>
<dbReference type="RefSeq" id="WP_230511816.1">
    <property type="nucleotide sequence ID" value="NZ_JAJITD010000012.1"/>
</dbReference>
<keyword evidence="1" id="KW-0812">Transmembrane</keyword>
<feature type="transmembrane region" description="Helical" evidence="1">
    <location>
        <begin position="147"/>
        <end position="166"/>
    </location>
</feature>
<protein>
    <submittedName>
        <fullName evidence="2">Uncharacterized protein</fullName>
    </submittedName>
</protein>
<dbReference type="EMBL" id="JAJITD010000012">
    <property type="protein sequence ID" value="MCC8395460.1"/>
    <property type="molecule type" value="Genomic_DNA"/>
</dbReference>
<name>A0ABS8K0D7_9BURK</name>
<reference evidence="2 3" key="1">
    <citation type="submission" date="2021-11" db="EMBL/GenBank/DDBJ databases">
        <authorList>
            <person name="Oh E.-T."/>
            <person name="Kim S.-B."/>
        </authorList>
    </citation>
    <scope>NUCLEOTIDE SEQUENCE [LARGE SCALE GENOMIC DNA]</scope>
    <source>
        <strain evidence="2 3">MMS20-SJTR3</strain>
    </source>
</reference>
<organism evidence="2 3">
    <name type="scientific">Paraburkholderia sejongensis</name>
    <dbReference type="NCBI Taxonomy" id="2886946"/>
    <lineage>
        <taxon>Bacteria</taxon>
        <taxon>Pseudomonadati</taxon>
        <taxon>Pseudomonadota</taxon>
        <taxon>Betaproteobacteria</taxon>
        <taxon>Burkholderiales</taxon>
        <taxon>Burkholderiaceae</taxon>
        <taxon>Paraburkholderia</taxon>
    </lineage>
</organism>
<gene>
    <name evidence="2" type="ORF">LJ656_23005</name>
</gene>
<evidence type="ECO:0000313" key="3">
    <source>
        <dbReference type="Proteomes" id="UP001431019"/>
    </source>
</evidence>
<accession>A0ABS8K0D7</accession>
<comment type="caution">
    <text evidence="2">The sequence shown here is derived from an EMBL/GenBank/DDBJ whole genome shotgun (WGS) entry which is preliminary data.</text>
</comment>
<keyword evidence="3" id="KW-1185">Reference proteome</keyword>
<keyword evidence="1" id="KW-0472">Membrane</keyword>
<feature type="transmembrane region" description="Helical" evidence="1">
    <location>
        <begin position="111"/>
        <end position="127"/>
    </location>
</feature>